<accession>A0A7V6U168</accession>
<evidence type="ECO:0000313" key="2">
    <source>
        <dbReference type="EMBL" id="HHV69532.1"/>
    </source>
</evidence>
<proteinExistence type="predicted"/>
<dbReference type="SUPFAM" id="SSF47090">
    <property type="entry name" value="PGBD-like"/>
    <property type="match status" value="1"/>
</dbReference>
<dbReference type="InterPro" id="IPR036365">
    <property type="entry name" value="PGBD-like_sf"/>
</dbReference>
<comment type="caution">
    <text evidence="2">The sequence shown here is derived from an EMBL/GenBank/DDBJ whole genome shotgun (WGS) entry which is preliminary data.</text>
</comment>
<dbReference type="InterPro" id="IPR002477">
    <property type="entry name" value="Peptidoglycan-bd-like"/>
</dbReference>
<dbReference type="Pfam" id="PF01471">
    <property type="entry name" value="PG_binding_1"/>
    <property type="match status" value="1"/>
</dbReference>
<dbReference type="Gene3D" id="1.10.101.10">
    <property type="entry name" value="PGBD-like superfamily/PGBD"/>
    <property type="match status" value="1"/>
</dbReference>
<evidence type="ECO:0000313" key="3">
    <source>
        <dbReference type="Proteomes" id="UP000551563"/>
    </source>
</evidence>
<feature type="non-terminal residue" evidence="2">
    <location>
        <position position="1"/>
    </location>
</feature>
<dbReference type="EMBL" id="DUMN01000512">
    <property type="protein sequence ID" value="HHV69532.1"/>
    <property type="molecule type" value="Genomic_DNA"/>
</dbReference>
<evidence type="ECO:0000259" key="1">
    <source>
        <dbReference type="Pfam" id="PF01471"/>
    </source>
</evidence>
<organism evidence="2 3">
    <name type="scientific">Brucella intermedia</name>
    <dbReference type="NCBI Taxonomy" id="94625"/>
    <lineage>
        <taxon>Bacteria</taxon>
        <taxon>Pseudomonadati</taxon>
        <taxon>Pseudomonadota</taxon>
        <taxon>Alphaproteobacteria</taxon>
        <taxon>Hyphomicrobiales</taxon>
        <taxon>Brucellaceae</taxon>
        <taxon>Brucella/Ochrobactrum group</taxon>
        <taxon>Brucella</taxon>
    </lineage>
</organism>
<sequence>AFDPGNPVPGLTQDQLKELQTKLQARGYEMGKIDGVFGVATRDAVRAEQLRLGMPADSWPTQELLDKL</sequence>
<dbReference type="AlphaFoldDB" id="A0A7V6U168"/>
<dbReference type="Proteomes" id="UP000551563">
    <property type="component" value="Unassembled WGS sequence"/>
</dbReference>
<gene>
    <name evidence="2" type="ORF">GXX48_18110</name>
</gene>
<name>A0A7V6U168_9HYPH</name>
<reference evidence="2 3" key="1">
    <citation type="journal article" date="2020" name="Biotechnol. Biofuels">
        <title>New insights from the biogas microbiome by comprehensive genome-resolved metagenomics of nearly 1600 species originating from multiple anaerobic digesters.</title>
        <authorList>
            <person name="Campanaro S."/>
            <person name="Treu L."/>
            <person name="Rodriguez-R L.M."/>
            <person name="Kovalovszki A."/>
            <person name="Ziels R.M."/>
            <person name="Maus I."/>
            <person name="Zhu X."/>
            <person name="Kougias P.G."/>
            <person name="Basile A."/>
            <person name="Luo G."/>
            <person name="Schluter A."/>
            <person name="Konstantinidis K.T."/>
            <person name="Angelidaki I."/>
        </authorList>
    </citation>
    <scope>NUCLEOTIDE SEQUENCE [LARGE SCALE GENOMIC DNA]</scope>
    <source>
        <strain evidence="2">AS04akNAM_66</strain>
    </source>
</reference>
<dbReference type="InterPro" id="IPR036366">
    <property type="entry name" value="PGBDSf"/>
</dbReference>
<feature type="domain" description="Peptidoglycan binding-like" evidence="1">
    <location>
        <begin position="13"/>
        <end position="68"/>
    </location>
</feature>
<protein>
    <submittedName>
        <fullName evidence="2">Peptidoglycan-binding protein</fullName>
    </submittedName>
</protein>